<proteinExistence type="predicted"/>
<sequence>MLDYFPCSSPAFSSFPDHAQKYPFTHAAQQQPHYSPAPSTFTFDPFADDDADDASESSQSHVARSERVEFLRQREWMRRVAAWVEGVHSQAPAATPSYGMHPYNPRAVVPVHAVHALSGALRGPEPYVIYSTPLPGGTPTSSAPVKAAPSQAKKQPTPTAVPPRHVHSRVPSLDSIREEDEDRFS</sequence>
<comment type="caution">
    <text evidence="2">The sequence shown here is derived from an EMBL/GenBank/DDBJ whole genome shotgun (WGS) entry which is preliminary data.</text>
</comment>
<gene>
    <name evidence="2" type="ORF">EWM64_g9932</name>
</gene>
<evidence type="ECO:0000313" key="2">
    <source>
        <dbReference type="EMBL" id="TFY74080.1"/>
    </source>
</evidence>
<evidence type="ECO:0000313" key="3">
    <source>
        <dbReference type="Proteomes" id="UP000298061"/>
    </source>
</evidence>
<protein>
    <submittedName>
        <fullName evidence="2">Uncharacterized protein</fullName>
    </submittedName>
</protein>
<accession>A0A4Y9ZIT7</accession>
<organism evidence="2 3">
    <name type="scientific">Hericium alpestre</name>
    <dbReference type="NCBI Taxonomy" id="135208"/>
    <lineage>
        <taxon>Eukaryota</taxon>
        <taxon>Fungi</taxon>
        <taxon>Dikarya</taxon>
        <taxon>Basidiomycota</taxon>
        <taxon>Agaricomycotina</taxon>
        <taxon>Agaricomycetes</taxon>
        <taxon>Russulales</taxon>
        <taxon>Hericiaceae</taxon>
        <taxon>Hericium</taxon>
    </lineage>
</organism>
<evidence type="ECO:0000256" key="1">
    <source>
        <dbReference type="SAM" id="MobiDB-lite"/>
    </source>
</evidence>
<dbReference type="AlphaFoldDB" id="A0A4Y9ZIT7"/>
<dbReference type="Proteomes" id="UP000298061">
    <property type="component" value="Unassembled WGS sequence"/>
</dbReference>
<dbReference type="EMBL" id="SFCI01002317">
    <property type="protein sequence ID" value="TFY74080.1"/>
    <property type="molecule type" value="Genomic_DNA"/>
</dbReference>
<keyword evidence="3" id="KW-1185">Reference proteome</keyword>
<name>A0A4Y9ZIT7_9AGAM</name>
<feature type="compositionally biased region" description="Acidic residues" evidence="1">
    <location>
        <begin position="46"/>
        <end position="55"/>
    </location>
</feature>
<dbReference type="OrthoDB" id="2747101at2759"/>
<feature type="region of interest" description="Disordered" evidence="1">
    <location>
        <begin position="27"/>
        <end position="66"/>
    </location>
</feature>
<reference evidence="2 3" key="1">
    <citation type="submission" date="2019-02" db="EMBL/GenBank/DDBJ databases">
        <title>Genome sequencing of the rare red list fungi Hericium alpestre (H. flagellum).</title>
        <authorList>
            <person name="Buettner E."/>
            <person name="Kellner H."/>
        </authorList>
    </citation>
    <scope>NUCLEOTIDE SEQUENCE [LARGE SCALE GENOMIC DNA]</scope>
    <source>
        <strain evidence="2 3">DSM 108284</strain>
    </source>
</reference>
<feature type="region of interest" description="Disordered" evidence="1">
    <location>
        <begin position="136"/>
        <end position="185"/>
    </location>
</feature>